<proteinExistence type="predicted"/>
<evidence type="ECO:0000256" key="3">
    <source>
        <dbReference type="ARBA" id="ARBA00023163"/>
    </source>
</evidence>
<evidence type="ECO:0000256" key="2">
    <source>
        <dbReference type="ARBA" id="ARBA00023125"/>
    </source>
</evidence>
<dbReference type="PRINTS" id="PR00032">
    <property type="entry name" value="HTHARAC"/>
</dbReference>
<feature type="domain" description="HTH araC/xylS-type" evidence="4">
    <location>
        <begin position="177"/>
        <end position="276"/>
    </location>
</feature>
<evidence type="ECO:0000259" key="4">
    <source>
        <dbReference type="PROSITE" id="PS01124"/>
    </source>
</evidence>
<dbReference type="Gene3D" id="1.10.10.60">
    <property type="entry name" value="Homeodomain-like"/>
    <property type="match status" value="1"/>
</dbReference>
<dbReference type="PANTHER" id="PTHR46796:SF6">
    <property type="entry name" value="ARAC SUBFAMILY"/>
    <property type="match status" value="1"/>
</dbReference>
<dbReference type="EMBL" id="CP089982">
    <property type="protein sequence ID" value="WXA90492.1"/>
    <property type="molecule type" value="Genomic_DNA"/>
</dbReference>
<dbReference type="PROSITE" id="PS00041">
    <property type="entry name" value="HTH_ARAC_FAMILY_1"/>
    <property type="match status" value="1"/>
</dbReference>
<dbReference type="PROSITE" id="PS01124">
    <property type="entry name" value="HTH_ARAC_FAMILY_2"/>
    <property type="match status" value="1"/>
</dbReference>
<dbReference type="Pfam" id="PF12833">
    <property type="entry name" value="HTH_18"/>
    <property type="match status" value="1"/>
</dbReference>
<dbReference type="RefSeq" id="WP_394841105.1">
    <property type="nucleotide sequence ID" value="NZ_CP089982.1"/>
</dbReference>
<protein>
    <submittedName>
        <fullName evidence="5">Helix-turn-helix transcriptional regulator</fullName>
    </submittedName>
</protein>
<keyword evidence="6" id="KW-1185">Reference proteome</keyword>
<dbReference type="InterPro" id="IPR009057">
    <property type="entry name" value="Homeodomain-like_sf"/>
</dbReference>
<gene>
    <name evidence="5" type="ORF">LZC95_29050</name>
</gene>
<evidence type="ECO:0000313" key="5">
    <source>
        <dbReference type="EMBL" id="WXA90492.1"/>
    </source>
</evidence>
<keyword evidence="2" id="KW-0238">DNA-binding</keyword>
<dbReference type="PANTHER" id="PTHR46796">
    <property type="entry name" value="HTH-TYPE TRANSCRIPTIONAL ACTIVATOR RHAS-RELATED"/>
    <property type="match status" value="1"/>
</dbReference>
<name>A0ABZ2JVW9_9BACT</name>
<reference evidence="5 6" key="1">
    <citation type="submission" date="2021-12" db="EMBL/GenBank/DDBJ databases">
        <title>Discovery of the Pendulisporaceae a myxobacterial family with distinct sporulation behavior and unique specialized metabolism.</title>
        <authorList>
            <person name="Garcia R."/>
            <person name="Popoff A."/>
            <person name="Bader C.D."/>
            <person name="Loehr J."/>
            <person name="Walesch S."/>
            <person name="Walt C."/>
            <person name="Boldt J."/>
            <person name="Bunk B."/>
            <person name="Haeckl F.J.F.P.J."/>
            <person name="Gunesch A.P."/>
            <person name="Birkelbach J."/>
            <person name="Nuebel U."/>
            <person name="Pietschmann T."/>
            <person name="Bach T."/>
            <person name="Mueller R."/>
        </authorList>
    </citation>
    <scope>NUCLEOTIDE SEQUENCE [LARGE SCALE GENOMIC DNA]</scope>
    <source>
        <strain evidence="5 6">MSr12523</strain>
    </source>
</reference>
<dbReference type="InterPro" id="IPR050204">
    <property type="entry name" value="AraC_XylS_family_regulators"/>
</dbReference>
<dbReference type="InterPro" id="IPR018062">
    <property type="entry name" value="HTH_AraC-typ_CS"/>
</dbReference>
<keyword evidence="1" id="KW-0805">Transcription regulation</keyword>
<organism evidence="5 6">
    <name type="scientific">Pendulispora brunnea</name>
    <dbReference type="NCBI Taxonomy" id="2905690"/>
    <lineage>
        <taxon>Bacteria</taxon>
        <taxon>Pseudomonadati</taxon>
        <taxon>Myxococcota</taxon>
        <taxon>Myxococcia</taxon>
        <taxon>Myxococcales</taxon>
        <taxon>Sorangiineae</taxon>
        <taxon>Pendulisporaceae</taxon>
        <taxon>Pendulispora</taxon>
    </lineage>
</organism>
<keyword evidence="3" id="KW-0804">Transcription</keyword>
<evidence type="ECO:0000313" key="6">
    <source>
        <dbReference type="Proteomes" id="UP001379533"/>
    </source>
</evidence>
<dbReference type="InterPro" id="IPR018060">
    <property type="entry name" value="HTH_AraC"/>
</dbReference>
<dbReference type="InterPro" id="IPR020449">
    <property type="entry name" value="Tscrpt_reg_AraC-type_HTH"/>
</dbReference>
<accession>A0ABZ2JVW9</accession>
<dbReference type="SUPFAM" id="SSF46689">
    <property type="entry name" value="Homeodomain-like"/>
    <property type="match status" value="2"/>
</dbReference>
<dbReference type="SMART" id="SM00342">
    <property type="entry name" value="HTH_ARAC"/>
    <property type="match status" value="1"/>
</dbReference>
<dbReference type="Proteomes" id="UP001379533">
    <property type="component" value="Chromosome"/>
</dbReference>
<sequence>MSLLEIPAEAASEGWRLDYPLQPLHAGRELFVGACHCPGHEHGWSPVSAHHYELDVMLEGMHLQNSGGVQRVMDPTCASLHAPGDEYLVNSPTVHPQRSTLLLLRGALAEELVPRMSARACTVSPAAARLHFELLRARDAMAIEETALALAYRILSDTGPAPKRKRALTPSWRRLTEELRHVMVTRFRERLTVESMAAACHASPFHASRVFRAVTGETLHRHLTRVRLRAALFMLGEVAPGRLAEIAFATGFSSHSHFTRAFRAEFGCAPSDLATRRGTMPFRAPADWT</sequence>
<evidence type="ECO:0000256" key="1">
    <source>
        <dbReference type="ARBA" id="ARBA00023015"/>
    </source>
</evidence>